<evidence type="ECO:0008006" key="4">
    <source>
        <dbReference type="Google" id="ProtNLM"/>
    </source>
</evidence>
<protein>
    <recommendedName>
        <fullName evidence="4">Death on curing protein, Doc toxin</fullName>
    </recommendedName>
</protein>
<evidence type="ECO:0000313" key="3">
    <source>
        <dbReference type="EMBL" id="VAW67724.1"/>
    </source>
</evidence>
<dbReference type="PANTHER" id="PTHR33755">
    <property type="entry name" value="TOXIN PARE1-RELATED"/>
    <property type="match status" value="1"/>
</dbReference>
<dbReference type="Pfam" id="PF05016">
    <property type="entry name" value="ParE_toxin"/>
    <property type="match status" value="1"/>
</dbReference>
<sequence length="96" mass="11417">MKKYIVEILDNAIVEIENITDYIAEDSVTNALNWYEDITEKIRSLDSMPERCPIADENPYFDFEVHCLLVSDYRVLYRINGNKVEILHIKHPRMNR</sequence>
<keyword evidence="2" id="KW-1277">Toxin-antitoxin system</keyword>
<dbReference type="EMBL" id="UOFI01000108">
    <property type="protein sequence ID" value="VAW67724.1"/>
    <property type="molecule type" value="Genomic_DNA"/>
</dbReference>
<proteinExistence type="inferred from homology"/>
<dbReference type="InterPro" id="IPR051803">
    <property type="entry name" value="TA_system_RelE-like_toxin"/>
</dbReference>
<dbReference type="PANTHER" id="PTHR33755:SF5">
    <property type="entry name" value="TYPE II TOXIN-ANTITOXIN SYSTEM RELE_PARE FAMILY TOXIN"/>
    <property type="match status" value="1"/>
</dbReference>
<dbReference type="Gene3D" id="3.30.2310.20">
    <property type="entry name" value="RelE-like"/>
    <property type="match status" value="1"/>
</dbReference>
<comment type="similarity">
    <text evidence="1">Belongs to the RelE toxin family.</text>
</comment>
<gene>
    <name evidence="3" type="ORF">MNBD_GAMMA09-3556</name>
</gene>
<reference evidence="3" key="1">
    <citation type="submission" date="2018-06" db="EMBL/GenBank/DDBJ databases">
        <authorList>
            <person name="Zhirakovskaya E."/>
        </authorList>
    </citation>
    <scope>NUCLEOTIDE SEQUENCE</scope>
</reference>
<evidence type="ECO:0000256" key="2">
    <source>
        <dbReference type="ARBA" id="ARBA00022649"/>
    </source>
</evidence>
<evidence type="ECO:0000256" key="1">
    <source>
        <dbReference type="ARBA" id="ARBA00006226"/>
    </source>
</evidence>
<organism evidence="3">
    <name type="scientific">hydrothermal vent metagenome</name>
    <dbReference type="NCBI Taxonomy" id="652676"/>
    <lineage>
        <taxon>unclassified sequences</taxon>
        <taxon>metagenomes</taxon>
        <taxon>ecological metagenomes</taxon>
    </lineage>
</organism>
<dbReference type="AlphaFoldDB" id="A0A3B0YG14"/>
<dbReference type="InterPro" id="IPR007712">
    <property type="entry name" value="RelE/ParE_toxin"/>
</dbReference>
<name>A0A3B0YG14_9ZZZZ</name>
<dbReference type="InterPro" id="IPR035093">
    <property type="entry name" value="RelE/ParE_toxin_dom_sf"/>
</dbReference>
<accession>A0A3B0YG14</accession>
<dbReference type="SUPFAM" id="SSF143011">
    <property type="entry name" value="RelE-like"/>
    <property type="match status" value="1"/>
</dbReference>